<reference evidence="2" key="1">
    <citation type="journal article" date="2015" name="Nature">
        <title>Complex archaea that bridge the gap between prokaryotes and eukaryotes.</title>
        <authorList>
            <person name="Spang A."/>
            <person name="Saw J.H."/>
            <person name="Jorgensen S.L."/>
            <person name="Zaremba-Niedzwiedzka K."/>
            <person name="Martijn J."/>
            <person name="Lind A.E."/>
            <person name="van Eijk R."/>
            <person name="Schleper C."/>
            <person name="Guy L."/>
            <person name="Ettema T.J."/>
        </authorList>
    </citation>
    <scope>NUCLEOTIDE SEQUENCE</scope>
</reference>
<sequence length="23" mass="2538">MPNPVGRHLEELKVPSTNGSFLD</sequence>
<feature type="non-terminal residue" evidence="2">
    <location>
        <position position="23"/>
    </location>
</feature>
<proteinExistence type="predicted"/>
<accession>A0A0F9PUY6</accession>
<organism evidence="2">
    <name type="scientific">marine sediment metagenome</name>
    <dbReference type="NCBI Taxonomy" id="412755"/>
    <lineage>
        <taxon>unclassified sequences</taxon>
        <taxon>metagenomes</taxon>
        <taxon>ecological metagenomes</taxon>
    </lineage>
</organism>
<gene>
    <name evidence="2" type="ORF">LCGC14_0798220</name>
</gene>
<name>A0A0F9PUY6_9ZZZZ</name>
<protein>
    <submittedName>
        <fullName evidence="2">Uncharacterized protein</fullName>
    </submittedName>
</protein>
<dbReference type="AlphaFoldDB" id="A0A0F9PUY6"/>
<feature type="region of interest" description="Disordered" evidence="1">
    <location>
        <begin position="1"/>
        <end position="23"/>
    </location>
</feature>
<evidence type="ECO:0000256" key="1">
    <source>
        <dbReference type="SAM" id="MobiDB-lite"/>
    </source>
</evidence>
<comment type="caution">
    <text evidence="2">The sequence shown here is derived from an EMBL/GenBank/DDBJ whole genome shotgun (WGS) entry which is preliminary data.</text>
</comment>
<evidence type="ECO:0000313" key="2">
    <source>
        <dbReference type="EMBL" id="KKN34009.1"/>
    </source>
</evidence>
<dbReference type="EMBL" id="LAZR01002135">
    <property type="protein sequence ID" value="KKN34009.1"/>
    <property type="molecule type" value="Genomic_DNA"/>
</dbReference>